<evidence type="ECO:0000256" key="7">
    <source>
        <dbReference type="ARBA" id="ARBA00023172"/>
    </source>
</evidence>
<evidence type="ECO:0000259" key="11">
    <source>
        <dbReference type="PROSITE" id="PS51900"/>
    </source>
</evidence>
<comment type="similarity">
    <text evidence="9">Belongs to the 'phage' integrase family. XerC subfamily.</text>
</comment>
<dbReference type="Proteomes" id="UP000294862">
    <property type="component" value="Unassembled WGS sequence"/>
</dbReference>
<keyword evidence="2 9" id="KW-0963">Cytoplasm</keyword>
<dbReference type="PROSITE" id="PS51900">
    <property type="entry name" value="CB"/>
    <property type="match status" value="1"/>
</dbReference>
<evidence type="ECO:0000256" key="8">
    <source>
        <dbReference type="ARBA" id="ARBA00023306"/>
    </source>
</evidence>
<keyword evidence="6 9" id="KW-0238">DNA-binding</keyword>
<keyword evidence="8 9" id="KW-0131">Cell cycle</keyword>
<evidence type="ECO:0000256" key="1">
    <source>
        <dbReference type="ARBA" id="ARBA00004496"/>
    </source>
</evidence>
<dbReference type="GO" id="GO:0009037">
    <property type="term" value="F:tyrosine-based site-specific recombinase activity"/>
    <property type="evidence" value="ECO:0007669"/>
    <property type="project" value="UniProtKB-UniRule"/>
</dbReference>
<sequence length="306" mass="33821">MSATAASGADLGAAVDRFLQYLRAERRYSASTVEHYAHAIAQLAGHAEERGISHWRDLKPDQAQAALAERHRRRGYSPSTLRGLASAWRSFFRWLAREGEVAINPATGLRSPKVRRKLPDVLDTDEMTALVEVPGDDAESVRDRALLELLYSSGLRVAELCSVRWRDLDAGEGTLRVTGKGNKTRIVPVGAKALTALAALREQDRCGEDDPLVRGRRGAPLTPNGVRARLKKRAQEQGVWKRVYPHLLRHSCASHLLESSGDLRAVQELLGHADIGTTQIYTHLDFQHLAKVYDAAHPRARRRGGG</sequence>
<dbReference type="CDD" id="cd00798">
    <property type="entry name" value="INT_XerDC_C"/>
    <property type="match status" value="1"/>
</dbReference>
<protein>
    <recommendedName>
        <fullName evidence="9">Tyrosine recombinase XerC</fullName>
    </recommendedName>
</protein>
<dbReference type="PANTHER" id="PTHR30349">
    <property type="entry name" value="PHAGE INTEGRASE-RELATED"/>
    <property type="match status" value="1"/>
</dbReference>
<feature type="domain" description="Tyr recombinase" evidence="10">
    <location>
        <begin position="117"/>
        <end position="294"/>
    </location>
</feature>
<name>A0A4R2IFA8_9GAMM</name>
<comment type="function">
    <text evidence="9">Site-specific tyrosine recombinase, which acts by catalyzing the cutting and rejoining of the recombining DNA molecules. The XerC-XerD complex is essential to convert dimers of the bacterial chromosome into monomers to permit their segregation at cell division. It also contributes to the segregational stability of plasmids.</text>
</comment>
<dbReference type="GO" id="GO:0006313">
    <property type="term" value="P:DNA transposition"/>
    <property type="evidence" value="ECO:0007669"/>
    <property type="project" value="UniProtKB-UniRule"/>
</dbReference>
<comment type="caution">
    <text evidence="12">The sequence shown here is derived from an EMBL/GenBank/DDBJ whole genome shotgun (WGS) entry which is preliminary data.</text>
</comment>
<keyword evidence="4 9" id="KW-0159">Chromosome partition</keyword>
<accession>A0A4R2IFA8</accession>
<evidence type="ECO:0000259" key="10">
    <source>
        <dbReference type="PROSITE" id="PS51898"/>
    </source>
</evidence>
<dbReference type="RefSeq" id="WP_131992811.1">
    <property type="nucleotide sequence ID" value="NZ_JACGXM010000002.1"/>
</dbReference>
<keyword evidence="3 9" id="KW-0132">Cell division</keyword>
<reference evidence="12 13" key="1">
    <citation type="journal article" date="2015" name="Stand. Genomic Sci.">
        <title>Genomic Encyclopedia of Bacterial and Archaeal Type Strains, Phase III: the genomes of soil and plant-associated and newly described type strains.</title>
        <authorList>
            <person name="Whitman W.B."/>
            <person name="Woyke T."/>
            <person name="Klenk H.P."/>
            <person name="Zhou Y."/>
            <person name="Lilburn T.G."/>
            <person name="Beck B.J."/>
            <person name="De Vos P."/>
            <person name="Vandamme P."/>
            <person name="Eisen J.A."/>
            <person name="Garrity G."/>
            <person name="Hugenholtz P."/>
            <person name="Kyrpides N.C."/>
        </authorList>
    </citation>
    <scope>NUCLEOTIDE SEQUENCE [LARGE SCALE GENOMIC DNA]</scope>
    <source>
        <strain evidence="12 13">A3</strain>
    </source>
</reference>
<evidence type="ECO:0000256" key="4">
    <source>
        <dbReference type="ARBA" id="ARBA00022829"/>
    </source>
</evidence>
<organism evidence="12 13">
    <name type="scientific">Dokdonella fugitiva</name>
    <dbReference type="NCBI Taxonomy" id="328517"/>
    <lineage>
        <taxon>Bacteria</taxon>
        <taxon>Pseudomonadati</taxon>
        <taxon>Pseudomonadota</taxon>
        <taxon>Gammaproteobacteria</taxon>
        <taxon>Lysobacterales</taxon>
        <taxon>Rhodanobacteraceae</taxon>
        <taxon>Dokdonella</taxon>
    </lineage>
</organism>
<dbReference type="InterPro" id="IPR013762">
    <property type="entry name" value="Integrase-like_cat_sf"/>
</dbReference>
<feature type="active site" evidence="9">
    <location>
        <position position="156"/>
    </location>
</feature>
<evidence type="ECO:0000313" key="12">
    <source>
        <dbReference type="EMBL" id="TCO43037.1"/>
    </source>
</evidence>
<dbReference type="InterPro" id="IPR004107">
    <property type="entry name" value="Integrase_SAM-like_N"/>
</dbReference>
<dbReference type="GO" id="GO:0005737">
    <property type="term" value="C:cytoplasm"/>
    <property type="evidence" value="ECO:0007669"/>
    <property type="project" value="UniProtKB-SubCell"/>
</dbReference>
<keyword evidence="13" id="KW-1185">Reference proteome</keyword>
<dbReference type="GO" id="GO:0007059">
    <property type="term" value="P:chromosome segregation"/>
    <property type="evidence" value="ECO:0007669"/>
    <property type="project" value="UniProtKB-UniRule"/>
</dbReference>
<gene>
    <name evidence="9" type="primary">xerC</name>
    <name evidence="12" type="ORF">EV148_101450</name>
</gene>
<comment type="subunit">
    <text evidence="9">Forms a cyclic heterotetrameric complex composed of two molecules of XerC and two molecules of XerD.</text>
</comment>
<dbReference type="PANTHER" id="PTHR30349:SF81">
    <property type="entry name" value="TYROSINE RECOMBINASE XERC"/>
    <property type="match status" value="1"/>
</dbReference>
<dbReference type="Gene3D" id="1.10.150.130">
    <property type="match status" value="1"/>
</dbReference>
<dbReference type="HAMAP" id="MF_01808">
    <property type="entry name" value="Recomb_XerC_XerD"/>
    <property type="match status" value="1"/>
</dbReference>
<dbReference type="InterPro" id="IPR044068">
    <property type="entry name" value="CB"/>
</dbReference>
<feature type="active site" evidence="9">
    <location>
        <position position="246"/>
    </location>
</feature>
<comment type="subcellular location">
    <subcellularLocation>
        <location evidence="1 9">Cytoplasm</location>
    </subcellularLocation>
</comment>
<dbReference type="InterPro" id="IPR010998">
    <property type="entry name" value="Integrase_recombinase_N"/>
</dbReference>
<feature type="active site" description="O-(3'-phospho-DNA)-tyrosine intermediate" evidence="9">
    <location>
        <position position="281"/>
    </location>
</feature>
<dbReference type="InterPro" id="IPR011010">
    <property type="entry name" value="DNA_brk_join_enz"/>
</dbReference>
<keyword evidence="7 9" id="KW-0233">DNA recombination</keyword>
<feature type="active site" evidence="9">
    <location>
        <position position="272"/>
    </location>
</feature>
<feature type="active site" evidence="9">
    <location>
        <position position="249"/>
    </location>
</feature>
<evidence type="ECO:0000256" key="2">
    <source>
        <dbReference type="ARBA" id="ARBA00022490"/>
    </source>
</evidence>
<dbReference type="OrthoDB" id="9801717at2"/>
<evidence type="ECO:0000256" key="3">
    <source>
        <dbReference type="ARBA" id="ARBA00022618"/>
    </source>
</evidence>
<dbReference type="PROSITE" id="PS51898">
    <property type="entry name" value="TYR_RECOMBINASE"/>
    <property type="match status" value="1"/>
</dbReference>
<dbReference type="InterPro" id="IPR050090">
    <property type="entry name" value="Tyrosine_recombinase_XerCD"/>
</dbReference>
<dbReference type="AlphaFoldDB" id="A0A4R2IFA8"/>
<dbReference type="GO" id="GO:0003677">
    <property type="term" value="F:DNA binding"/>
    <property type="evidence" value="ECO:0007669"/>
    <property type="project" value="UniProtKB-UniRule"/>
</dbReference>
<feature type="active site" evidence="9">
    <location>
        <position position="180"/>
    </location>
</feature>
<dbReference type="Pfam" id="PF00589">
    <property type="entry name" value="Phage_integrase"/>
    <property type="match status" value="1"/>
</dbReference>
<dbReference type="Gene3D" id="1.10.443.10">
    <property type="entry name" value="Intergrase catalytic core"/>
    <property type="match status" value="1"/>
</dbReference>
<evidence type="ECO:0000256" key="9">
    <source>
        <dbReference type="HAMAP-Rule" id="MF_01808"/>
    </source>
</evidence>
<evidence type="ECO:0000256" key="6">
    <source>
        <dbReference type="ARBA" id="ARBA00023125"/>
    </source>
</evidence>
<dbReference type="InterPro" id="IPR002104">
    <property type="entry name" value="Integrase_catalytic"/>
</dbReference>
<dbReference type="EMBL" id="SLWQ01000001">
    <property type="protein sequence ID" value="TCO43037.1"/>
    <property type="molecule type" value="Genomic_DNA"/>
</dbReference>
<evidence type="ECO:0000313" key="13">
    <source>
        <dbReference type="Proteomes" id="UP000294862"/>
    </source>
</evidence>
<dbReference type="Pfam" id="PF02899">
    <property type="entry name" value="Phage_int_SAM_1"/>
    <property type="match status" value="1"/>
</dbReference>
<dbReference type="SUPFAM" id="SSF56349">
    <property type="entry name" value="DNA breaking-rejoining enzymes"/>
    <property type="match status" value="1"/>
</dbReference>
<proteinExistence type="inferred from homology"/>
<keyword evidence="5 9" id="KW-0229">DNA integration</keyword>
<feature type="domain" description="Core-binding (CB)" evidence="11">
    <location>
        <begin position="9"/>
        <end position="96"/>
    </location>
</feature>
<dbReference type="InterPro" id="IPR023009">
    <property type="entry name" value="Tyrosine_recombinase_XerC/XerD"/>
</dbReference>
<dbReference type="GO" id="GO:0051301">
    <property type="term" value="P:cell division"/>
    <property type="evidence" value="ECO:0007669"/>
    <property type="project" value="UniProtKB-KW"/>
</dbReference>
<evidence type="ECO:0000256" key="5">
    <source>
        <dbReference type="ARBA" id="ARBA00022908"/>
    </source>
</evidence>